<keyword evidence="4" id="KW-0378">Hydrolase</keyword>
<reference evidence="7 10" key="1">
    <citation type="submission" date="2014-07" db="EMBL/GenBank/DDBJ databases">
        <title>Porphyromonadaceae bacterium OUH 308042 = ATCC BAA-2681 = DSM 28342 draft genome.</title>
        <authorList>
            <person name="Sydenham T.V."/>
            <person name="Hasman H."/>
            <person name="Justensen U.S."/>
        </authorList>
    </citation>
    <scope>NUCLEOTIDE SEQUENCE [LARGE SCALE GENOMIC DNA]</scope>
    <source>
        <strain evidence="7 10">OUH 308042</strain>
    </source>
</reference>
<comment type="similarity">
    <text evidence="2">Belongs to the arginine deiminase family.</text>
</comment>
<keyword evidence="10" id="KW-1185">Reference proteome</keyword>
<dbReference type="Proteomes" id="UP000031937">
    <property type="component" value="Unassembled WGS sequence"/>
</dbReference>
<dbReference type="GO" id="GO:0019546">
    <property type="term" value="P:L-arginine deiminase pathway"/>
    <property type="evidence" value="ECO:0007669"/>
    <property type="project" value="TreeGrafter"/>
</dbReference>
<evidence type="ECO:0000256" key="3">
    <source>
        <dbReference type="ARBA" id="ARBA00012171"/>
    </source>
</evidence>
<evidence type="ECO:0000313" key="7">
    <source>
        <dbReference type="EMBL" id="KIO46635.1"/>
    </source>
</evidence>
<dbReference type="PANTHER" id="PTHR47271:SF2">
    <property type="entry name" value="ARGININE DEIMINASE"/>
    <property type="match status" value="1"/>
</dbReference>
<dbReference type="EC" id="3.5.3.6" evidence="3"/>
<comment type="catalytic activity">
    <reaction evidence="5">
        <text>L-arginine + H2O = L-citrulline + NH4(+)</text>
        <dbReference type="Rhea" id="RHEA:19597"/>
        <dbReference type="ChEBI" id="CHEBI:15377"/>
        <dbReference type="ChEBI" id="CHEBI:28938"/>
        <dbReference type="ChEBI" id="CHEBI:32682"/>
        <dbReference type="ChEBI" id="CHEBI:57743"/>
        <dbReference type="EC" id="3.5.3.6"/>
    </reaction>
</comment>
<protein>
    <recommendedName>
        <fullName evidence="3">arginine deiminase</fullName>
        <ecNumber evidence="3">3.5.3.6</ecNumber>
    </recommendedName>
</protein>
<dbReference type="OrthoDB" id="9807502at2"/>
<evidence type="ECO:0000256" key="5">
    <source>
        <dbReference type="ARBA" id="ARBA00049429"/>
    </source>
</evidence>
<dbReference type="SUPFAM" id="SSF55909">
    <property type="entry name" value="Pentein"/>
    <property type="match status" value="1"/>
</dbReference>
<dbReference type="Gene3D" id="1.10.3930.10">
    <property type="entry name" value="Arginine deiminase"/>
    <property type="match status" value="1"/>
</dbReference>
<dbReference type="PRINTS" id="PR01466">
    <property type="entry name" value="ARGDEIMINASE"/>
</dbReference>
<evidence type="ECO:0000256" key="2">
    <source>
        <dbReference type="ARBA" id="ARBA00010206"/>
    </source>
</evidence>
<reference evidence="8 9" key="2">
    <citation type="submission" date="2014-07" db="EMBL/GenBank/DDBJ databases">
        <title>Porphyromonadaceae bacterium OUH 334697 = ATCC BAA-2682 = DSM 28341 draft genome.</title>
        <authorList>
            <person name="Sydenham T.V."/>
            <person name="Hasman H."/>
            <person name="Justesen U.S."/>
        </authorList>
    </citation>
    <scope>NUCLEOTIDE SEQUENCE [LARGE SCALE GENOMIC DNA]</scope>
    <source>
        <strain evidence="8 9">OUH 334697</strain>
    </source>
</reference>
<comment type="caution">
    <text evidence="7">The sequence shown here is derived from an EMBL/GenBank/DDBJ whole genome shotgun (WGS) entry which is preliminary data.</text>
</comment>
<evidence type="ECO:0000313" key="10">
    <source>
        <dbReference type="Proteomes" id="UP000031980"/>
    </source>
</evidence>
<name>A0A0C3R8C0_9PORP</name>
<evidence type="ECO:0000256" key="6">
    <source>
        <dbReference type="PIRSR" id="PIRSR006356-1"/>
    </source>
</evidence>
<gene>
    <name evidence="7" type="ORF">BA92_01845</name>
    <name evidence="8" type="ORF">IE90_02930</name>
</gene>
<dbReference type="Pfam" id="PF02274">
    <property type="entry name" value="ADI"/>
    <property type="match status" value="1"/>
</dbReference>
<organism evidence="7 10">
    <name type="scientific">Sanguibacteroides justesenii</name>
    <dbReference type="NCBI Taxonomy" id="1547597"/>
    <lineage>
        <taxon>Bacteria</taxon>
        <taxon>Pseudomonadati</taxon>
        <taxon>Bacteroidota</taxon>
        <taxon>Bacteroidia</taxon>
        <taxon>Bacteroidales</taxon>
        <taxon>Porphyromonadaceae</taxon>
        <taxon>Sanguibacteroides</taxon>
    </lineage>
</organism>
<dbReference type="GO" id="GO:0016990">
    <property type="term" value="F:arginine deiminase activity"/>
    <property type="evidence" value="ECO:0007669"/>
    <property type="project" value="UniProtKB-EC"/>
</dbReference>
<dbReference type="AlphaFoldDB" id="A0A0C3R8C0"/>
<proteinExistence type="inferred from homology"/>
<dbReference type="EMBL" id="JPIT01000008">
    <property type="protein sequence ID" value="KIO46986.1"/>
    <property type="molecule type" value="Genomic_DNA"/>
</dbReference>
<comment type="pathway">
    <text evidence="1">Amino-acid degradation; L-arginine degradation via ADI pathway; carbamoyl phosphate from L-arginine: step 1/2.</text>
</comment>
<feature type="active site" description="Amidino-cysteine intermediate" evidence="6">
    <location>
        <position position="418"/>
    </location>
</feature>
<dbReference type="RefSeq" id="WP_041502398.1">
    <property type="nucleotide sequence ID" value="NZ_JPIT01000008.1"/>
</dbReference>
<evidence type="ECO:0000256" key="1">
    <source>
        <dbReference type="ARBA" id="ARBA00005213"/>
    </source>
</evidence>
<dbReference type="PIRSF" id="PIRSF006356">
    <property type="entry name" value="Arg_deiminase"/>
    <property type="match status" value="1"/>
</dbReference>
<accession>A0A0C3R8C0</accession>
<evidence type="ECO:0000256" key="4">
    <source>
        <dbReference type="ARBA" id="ARBA00022801"/>
    </source>
</evidence>
<dbReference type="Gene3D" id="3.75.10.10">
    <property type="entry name" value="L-arginine/glycine Amidinotransferase, Chain A"/>
    <property type="match status" value="1"/>
</dbReference>
<sequence length="430" mass="49122">MSKIVEVNVQSEIGKLNGVILHTPGEEVENMTPENAGRALYSDILNLSIAKKEYKQLSEVLGKLTKTYQVRDLLTNILKDDKIKQTVLDRIEKIEPFIADVTPKGSIKERLLDENAEDLARLLIEGVEMTRDTLTKFLNKDWYDLRPLHNFFFTRDASMSMYNEVLIGKMANAVRDRESVIMQSIFDFTPEFKTKTLNLDPACNAASRKCTIEGGDVLIARDDILVIGNGCRTNTHAIDMLMNEFINRKEERVQHILVQELPHTPESFIHLDMVFTFLDRDKCMAYEPLIMSPGNYQTVHIKIQHGKLISIRREKNLLHALKKLGMDLEPVYCGGEDDTWNQEREQWHSGANFFCVAPGKVIGYARNNYTVDAMNQAGFEIIRANDVINNKIDLKNYEKYMITIEGSELPRGGGGARCMTMPVNRDNVEW</sequence>
<evidence type="ECO:0000313" key="9">
    <source>
        <dbReference type="Proteomes" id="UP000031937"/>
    </source>
</evidence>
<dbReference type="InterPro" id="IPR003876">
    <property type="entry name" value="Arg_deiminase"/>
</dbReference>
<dbReference type="EMBL" id="JPIU01000025">
    <property type="protein sequence ID" value="KIO46635.1"/>
    <property type="molecule type" value="Genomic_DNA"/>
</dbReference>
<evidence type="ECO:0000313" key="8">
    <source>
        <dbReference type="EMBL" id="KIO46986.1"/>
    </source>
</evidence>
<dbReference type="PANTHER" id="PTHR47271">
    <property type="entry name" value="ARGININE DEIMINASE"/>
    <property type="match status" value="1"/>
</dbReference>
<dbReference type="Proteomes" id="UP000031980">
    <property type="component" value="Unassembled WGS sequence"/>
</dbReference>